<feature type="transmembrane region" description="Helical" evidence="10">
    <location>
        <begin position="546"/>
        <end position="568"/>
    </location>
</feature>
<dbReference type="EMBL" id="OC925327">
    <property type="protein sequence ID" value="CAD7656071.1"/>
    <property type="molecule type" value="Genomic_DNA"/>
</dbReference>
<dbReference type="SMART" id="SM00192">
    <property type="entry name" value="LDLa"/>
    <property type="match status" value="1"/>
</dbReference>
<feature type="region of interest" description="Disordered" evidence="9">
    <location>
        <begin position="602"/>
        <end position="625"/>
    </location>
</feature>
<feature type="compositionally biased region" description="Polar residues" evidence="9">
    <location>
        <begin position="613"/>
        <end position="625"/>
    </location>
</feature>
<keyword evidence="13" id="KW-1185">Reference proteome</keyword>
<accession>A0A7R9QSD9</accession>
<dbReference type="SMART" id="SM00765">
    <property type="entry name" value="MANEC"/>
    <property type="match status" value="1"/>
</dbReference>
<reference evidence="12" key="1">
    <citation type="submission" date="2020-11" db="EMBL/GenBank/DDBJ databases">
        <authorList>
            <person name="Tran Van P."/>
        </authorList>
    </citation>
    <scope>NUCLEOTIDE SEQUENCE</scope>
</reference>
<dbReference type="Gene3D" id="4.10.400.10">
    <property type="entry name" value="Low-density Lipoprotein Receptor"/>
    <property type="match status" value="1"/>
</dbReference>
<evidence type="ECO:0000259" key="11">
    <source>
        <dbReference type="PROSITE" id="PS50986"/>
    </source>
</evidence>
<feature type="domain" description="MANSC" evidence="11">
    <location>
        <begin position="57"/>
        <end position="134"/>
    </location>
</feature>
<dbReference type="InterPro" id="IPR013980">
    <property type="entry name" value="MANSC_dom"/>
</dbReference>
<sequence length="663" mass="73931">MNRLINCELNAIILLIVYVFSAYGLHSITKRYQIPDPKNGPQQQRSIRDSIVDRFHINVNTIIRTHDSRALGAKYLNETELPSNEDCLYWCLDTNSCNLAVYEQKTRGSCYLFDCGPNEDFRCKFTAHNFYSSSILQANTHPYELNEWQSQVKHEKELTKLRAQGTVSPVVSSSTSSVRNLMAPSVVPTTTANALLYHKTSRCLHYQFECKNNSECIAIYNVCDGIPQCSDGSDEAVDLECHKSRFNVPNSKPNRPMSSTDNSGQTLNKPLEMKDLTQKPDKSGSAYVRIPVTKSQQGLSAYNYPKTPDSDNARPIDDQIGAPKKHNFGPAEQNSQYRGPWNQYYQPNDGFGSSDNRMSGSGYAMEPQYQNSYNNRESSNSGSYWPSIGRQQSYDLADQMLSPGSQSYGNSMSNKPQTNAEDEWSQSGSNANTYNSNYYEHISRTRANKPEMKGNQILSNNKFSNTKQMESDSGVKTKPNPSPHQYEHQLKSNKVDESSKSALYTKPKPNYSHISSNKGYVNSASIVAVSYMHDSSQQSGRETNSAVIALSLGLCVTALLIVLVGCRMKSFKRKIARRGGRSLAHDADYLVNDLYLKNMSSNSGNKSNCSNSPKEQNYTPIGGTQTVMNEDQTQFNANVTANAPLSNPGQPVTNNARTGNNLR</sequence>
<feature type="transmembrane region" description="Helical" evidence="10">
    <location>
        <begin position="7"/>
        <end position="25"/>
    </location>
</feature>
<dbReference type="SUPFAM" id="SSF57424">
    <property type="entry name" value="LDL receptor-like module"/>
    <property type="match status" value="1"/>
</dbReference>
<feature type="compositionally biased region" description="Low complexity" evidence="9">
    <location>
        <begin position="602"/>
        <end position="612"/>
    </location>
</feature>
<evidence type="ECO:0000256" key="9">
    <source>
        <dbReference type="SAM" id="MobiDB-lite"/>
    </source>
</evidence>
<protein>
    <recommendedName>
        <fullName evidence="11">MANSC domain-containing protein</fullName>
    </recommendedName>
</protein>
<evidence type="ECO:0000256" key="10">
    <source>
        <dbReference type="SAM" id="Phobius"/>
    </source>
</evidence>
<dbReference type="CDD" id="cd00112">
    <property type="entry name" value="LDLa"/>
    <property type="match status" value="1"/>
</dbReference>
<feature type="region of interest" description="Disordered" evidence="9">
    <location>
        <begin position="640"/>
        <end position="663"/>
    </location>
</feature>
<feature type="compositionally biased region" description="Polar residues" evidence="9">
    <location>
        <begin position="402"/>
        <end position="438"/>
    </location>
</feature>
<feature type="compositionally biased region" description="Polar residues" evidence="9">
    <location>
        <begin position="247"/>
        <end position="268"/>
    </location>
</feature>
<keyword evidence="5 10" id="KW-0472">Membrane</keyword>
<dbReference type="PROSITE" id="PS50986">
    <property type="entry name" value="MANSC"/>
    <property type="match status" value="1"/>
</dbReference>
<evidence type="ECO:0000256" key="3">
    <source>
        <dbReference type="ARBA" id="ARBA00022729"/>
    </source>
</evidence>
<evidence type="ECO:0000256" key="7">
    <source>
        <dbReference type="ARBA" id="ARBA00023180"/>
    </source>
</evidence>
<proteinExistence type="predicted"/>
<evidence type="ECO:0000313" key="13">
    <source>
        <dbReference type="Proteomes" id="UP000728032"/>
    </source>
</evidence>
<feature type="compositionally biased region" description="Polar residues" evidence="9">
    <location>
        <begin position="368"/>
        <end position="387"/>
    </location>
</feature>
<dbReference type="AlphaFoldDB" id="A0A7R9QSD9"/>
<evidence type="ECO:0000313" key="12">
    <source>
        <dbReference type="EMBL" id="CAD7656071.1"/>
    </source>
</evidence>
<dbReference type="Proteomes" id="UP000728032">
    <property type="component" value="Unassembled WGS sequence"/>
</dbReference>
<dbReference type="Pfam" id="PF00057">
    <property type="entry name" value="Ldl_recept_a"/>
    <property type="match status" value="1"/>
</dbReference>
<keyword evidence="2 10" id="KW-0812">Transmembrane</keyword>
<feature type="compositionally biased region" description="Polar residues" evidence="9">
    <location>
        <begin position="456"/>
        <end position="468"/>
    </location>
</feature>
<gene>
    <name evidence="12" type="ORF">ONB1V03_LOCUS12711</name>
</gene>
<evidence type="ECO:0000256" key="1">
    <source>
        <dbReference type="ARBA" id="ARBA00004479"/>
    </source>
</evidence>
<evidence type="ECO:0000256" key="8">
    <source>
        <dbReference type="PROSITE-ProRule" id="PRU00124"/>
    </source>
</evidence>
<dbReference type="EMBL" id="CAJPVJ010010502">
    <property type="protein sequence ID" value="CAG2173258.1"/>
    <property type="molecule type" value="Genomic_DNA"/>
</dbReference>
<dbReference type="GO" id="GO:0016020">
    <property type="term" value="C:membrane"/>
    <property type="evidence" value="ECO:0007669"/>
    <property type="project" value="UniProtKB-SubCell"/>
</dbReference>
<evidence type="ECO:0000256" key="6">
    <source>
        <dbReference type="ARBA" id="ARBA00023157"/>
    </source>
</evidence>
<feature type="compositionally biased region" description="Basic and acidic residues" evidence="9">
    <location>
        <begin position="485"/>
        <end position="499"/>
    </location>
</feature>
<evidence type="ECO:0000256" key="5">
    <source>
        <dbReference type="ARBA" id="ARBA00023136"/>
    </source>
</evidence>
<feature type="region of interest" description="Disordered" evidence="9">
    <location>
        <begin position="298"/>
        <end position="387"/>
    </location>
</feature>
<evidence type="ECO:0000256" key="4">
    <source>
        <dbReference type="ARBA" id="ARBA00022989"/>
    </source>
</evidence>
<keyword evidence="4 10" id="KW-1133">Transmembrane helix</keyword>
<feature type="compositionally biased region" description="Basic and acidic residues" evidence="9">
    <location>
        <begin position="308"/>
        <end position="317"/>
    </location>
</feature>
<dbReference type="InterPro" id="IPR036055">
    <property type="entry name" value="LDL_receptor-like_sf"/>
</dbReference>
<name>A0A7R9QSD9_9ACAR</name>
<dbReference type="InterPro" id="IPR011106">
    <property type="entry name" value="MANSC_N"/>
</dbReference>
<dbReference type="PROSITE" id="PS50068">
    <property type="entry name" value="LDLRA_2"/>
    <property type="match status" value="1"/>
</dbReference>
<feature type="region of interest" description="Disordered" evidence="9">
    <location>
        <begin position="245"/>
        <end position="268"/>
    </location>
</feature>
<feature type="compositionally biased region" description="Polar residues" evidence="9">
    <location>
        <begin position="332"/>
        <end position="359"/>
    </location>
</feature>
<keyword evidence="6" id="KW-1015">Disulfide bond</keyword>
<dbReference type="InterPro" id="IPR023415">
    <property type="entry name" value="LDLR_class-A_CS"/>
</dbReference>
<evidence type="ECO:0000256" key="2">
    <source>
        <dbReference type="ARBA" id="ARBA00022692"/>
    </source>
</evidence>
<dbReference type="PROSITE" id="PS01209">
    <property type="entry name" value="LDLRA_1"/>
    <property type="match status" value="1"/>
</dbReference>
<organism evidence="12">
    <name type="scientific">Oppiella nova</name>
    <dbReference type="NCBI Taxonomy" id="334625"/>
    <lineage>
        <taxon>Eukaryota</taxon>
        <taxon>Metazoa</taxon>
        <taxon>Ecdysozoa</taxon>
        <taxon>Arthropoda</taxon>
        <taxon>Chelicerata</taxon>
        <taxon>Arachnida</taxon>
        <taxon>Acari</taxon>
        <taxon>Acariformes</taxon>
        <taxon>Sarcoptiformes</taxon>
        <taxon>Oribatida</taxon>
        <taxon>Brachypylina</taxon>
        <taxon>Oppioidea</taxon>
        <taxon>Oppiidae</taxon>
        <taxon>Oppiella</taxon>
    </lineage>
</organism>
<comment type="subcellular location">
    <subcellularLocation>
        <location evidence="1">Membrane</location>
        <topology evidence="1">Single-pass type I membrane protein</topology>
    </subcellularLocation>
</comment>
<dbReference type="PANTHER" id="PTHR46876:SF1">
    <property type="entry name" value="LOW-DENSITY LIPOPROTEIN RECEPTOR-RELATED PROTEIN 11"/>
    <property type="match status" value="1"/>
</dbReference>
<dbReference type="Pfam" id="PF07502">
    <property type="entry name" value="MANEC"/>
    <property type="match status" value="1"/>
</dbReference>
<comment type="caution">
    <text evidence="8">Lacks conserved residue(s) required for the propagation of feature annotation.</text>
</comment>
<keyword evidence="7" id="KW-0325">Glycoprotein</keyword>
<dbReference type="InterPro" id="IPR002172">
    <property type="entry name" value="LDrepeatLR_classA_rpt"/>
</dbReference>
<keyword evidence="3" id="KW-0732">Signal</keyword>
<dbReference type="PANTHER" id="PTHR46876">
    <property type="entry name" value="LOW-DENSITY LIPOPROTEIN RECEPTOR-RELATED PROTEIN 11"/>
    <property type="match status" value="1"/>
</dbReference>
<feature type="region of interest" description="Disordered" evidence="9">
    <location>
        <begin position="400"/>
        <end position="509"/>
    </location>
</feature>
<dbReference type="OrthoDB" id="10037294at2759"/>